<dbReference type="PROSITE" id="PS51819">
    <property type="entry name" value="VOC"/>
    <property type="match status" value="1"/>
</dbReference>
<dbReference type="SUPFAM" id="SSF54593">
    <property type="entry name" value="Glyoxalase/Bleomycin resistance protein/Dihydroxybiphenyl dioxygenase"/>
    <property type="match status" value="1"/>
</dbReference>
<dbReference type="InterPro" id="IPR004360">
    <property type="entry name" value="Glyas_Fos-R_dOase_dom"/>
</dbReference>
<sequence>MTTTEINPPAGAKPAKSRAVGLKLEVVVIPVSDVDRAKAFYANLGWRLDADFASGDGWRVIQFTPPGSACSVIFGKNVTPAAPGSAQGLYLIVSDLEAARQDLLARGVRISEPFHGGGDVHAGVDEPYLFGSVRLNGADPKRGSYSSFASFRDPDGNGWLFQEITTRLPGRIEANDTTFTSSSELARALRRAAAAHGEHEKRTGVHDENWQDWYADYIVREQAGQPLPT</sequence>
<protein>
    <submittedName>
        <fullName evidence="2">Glyoxalase</fullName>
    </submittedName>
</protein>
<dbReference type="OrthoDB" id="485032at2"/>
<dbReference type="EMBL" id="VSSS01000026">
    <property type="protein sequence ID" value="TYL94760.1"/>
    <property type="molecule type" value="Genomic_DNA"/>
</dbReference>
<dbReference type="Proteomes" id="UP000324758">
    <property type="component" value="Unassembled WGS sequence"/>
</dbReference>
<accession>A0A5D3KI63</accession>
<proteinExistence type="predicted"/>
<reference evidence="2 3" key="1">
    <citation type="submission" date="2019-08" db="EMBL/GenBank/DDBJ databases">
        <title>Bradyrhizobium hipponensis sp. nov., a rhizobium isolated from a Lupinus angustifolius root nodule in Tunisia.</title>
        <authorList>
            <person name="Off K."/>
            <person name="Rejili M."/>
            <person name="Mars M."/>
            <person name="Brachmann A."/>
            <person name="Marin M."/>
        </authorList>
    </citation>
    <scope>NUCLEOTIDE SEQUENCE [LARGE SCALE GENOMIC DNA]</scope>
    <source>
        <strain evidence="2 3">CTAW71</strain>
    </source>
</reference>
<feature type="domain" description="VOC" evidence="1">
    <location>
        <begin position="23"/>
        <end position="164"/>
    </location>
</feature>
<evidence type="ECO:0000259" key="1">
    <source>
        <dbReference type="PROSITE" id="PS51819"/>
    </source>
</evidence>
<evidence type="ECO:0000313" key="3">
    <source>
        <dbReference type="Proteomes" id="UP000324758"/>
    </source>
</evidence>
<gene>
    <name evidence="2" type="ORF">FXB40_16815</name>
</gene>
<dbReference type="AlphaFoldDB" id="A0A5D3KI63"/>
<keyword evidence="3" id="KW-1185">Reference proteome</keyword>
<dbReference type="InterPro" id="IPR029068">
    <property type="entry name" value="Glyas_Bleomycin-R_OHBP_Dase"/>
</dbReference>
<dbReference type="RefSeq" id="WP_148773298.1">
    <property type="nucleotide sequence ID" value="NZ_VSSS01000026.1"/>
</dbReference>
<comment type="caution">
    <text evidence="2">The sequence shown here is derived from an EMBL/GenBank/DDBJ whole genome shotgun (WGS) entry which is preliminary data.</text>
</comment>
<organism evidence="2 3">
    <name type="scientific">Bradyrhizobium rifense</name>
    <dbReference type="NCBI Taxonomy" id="515499"/>
    <lineage>
        <taxon>Bacteria</taxon>
        <taxon>Pseudomonadati</taxon>
        <taxon>Pseudomonadota</taxon>
        <taxon>Alphaproteobacteria</taxon>
        <taxon>Hyphomicrobiales</taxon>
        <taxon>Nitrobacteraceae</taxon>
        <taxon>Bradyrhizobium</taxon>
    </lineage>
</organism>
<dbReference type="Pfam" id="PF00903">
    <property type="entry name" value="Glyoxalase"/>
    <property type="match status" value="1"/>
</dbReference>
<dbReference type="Gene3D" id="3.10.180.10">
    <property type="entry name" value="2,3-Dihydroxybiphenyl 1,2-Dioxygenase, domain 1"/>
    <property type="match status" value="1"/>
</dbReference>
<evidence type="ECO:0000313" key="2">
    <source>
        <dbReference type="EMBL" id="TYL94760.1"/>
    </source>
</evidence>
<name>A0A5D3KI63_9BRAD</name>
<dbReference type="InterPro" id="IPR037523">
    <property type="entry name" value="VOC_core"/>
</dbReference>